<sequence length="384" mass="43292">MFFLLSVATPAFAANLHDCYVDISKEDLKGSIIMSMGSDKAFVDGDEKSGVKPISVSGRVLVPVRFISEALGAKVGYNAKTGTVNIVKGKNTITLKLGSKNMYVNDNKITLDVAARTYNNITYLPLRPIGEALGKKVSYKADPDCGGVKINLIFIYEPNGKALDDAYKNPGFPSMCSLLFQGKNIIYGDRFFGIYKGNDGQLYIWDNWTYDGSDELLSDFEQSVKIGYNVPNEVPTWNKTPYGVYFIFENIGAFNYSSDIVYKIDGEKFQRICEEHEIADIKFIDKYVYLITHFNLDEKDYKTNLKRYSIDTPEKAECLGPTGYFYGFQLDGYIDKTWEVKEDGVYIIGYYRLLNIPTTDKKSSYAKYKVSLTGNSQEKISEAE</sequence>
<reference evidence="2 3" key="1">
    <citation type="submission" date="2012-01" db="EMBL/GenBank/DDBJ databases">
        <title>Complete sequence of Desulfotomaculum gibsoniae DSM 7213.</title>
        <authorList>
            <consortium name="US DOE Joint Genome Institute"/>
            <person name="Lucas S."/>
            <person name="Han J."/>
            <person name="Lapidus A."/>
            <person name="Cheng J.-F."/>
            <person name="Goodwin L."/>
            <person name="Pitluck S."/>
            <person name="Peters L."/>
            <person name="Ovchinnikova G."/>
            <person name="Teshima H."/>
            <person name="Detter J.C."/>
            <person name="Han C."/>
            <person name="Tapia R."/>
            <person name="Land M."/>
            <person name="Hauser L."/>
            <person name="Kyrpides N."/>
            <person name="Ivanova N."/>
            <person name="Pagani I."/>
            <person name="Parshina S."/>
            <person name="Plugge C."/>
            <person name="Muyzer G."/>
            <person name="Kuever J."/>
            <person name="Ivanova A."/>
            <person name="Nazina T."/>
            <person name="Klenk H.-P."/>
            <person name="Brambilla E."/>
            <person name="Spring S."/>
            <person name="Stams A.F."/>
            <person name="Woyke T."/>
        </authorList>
    </citation>
    <scope>NUCLEOTIDE SEQUENCE [LARGE SCALE GENOMIC DNA]</scope>
    <source>
        <strain evidence="2 3">DSM 7213</strain>
    </source>
</reference>
<dbReference type="KEGG" id="dgi:Desgi_4043"/>
<evidence type="ECO:0000259" key="1">
    <source>
        <dbReference type="Pfam" id="PF07833"/>
    </source>
</evidence>
<dbReference type="SUPFAM" id="SSF55383">
    <property type="entry name" value="Copper amine oxidase, domain N"/>
    <property type="match status" value="1"/>
</dbReference>
<dbReference type="InterPro" id="IPR036582">
    <property type="entry name" value="Mao_N_sf"/>
</dbReference>
<evidence type="ECO:0000313" key="3">
    <source>
        <dbReference type="Proteomes" id="UP000013520"/>
    </source>
</evidence>
<dbReference type="eggNOG" id="COG0614">
    <property type="taxonomic scope" value="Bacteria"/>
</dbReference>
<gene>
    <name evidence="2" type="ORF">Desgi_4043</name>
</gene>
<feature type="domain" description="Copper amine oxidase-like N-terminal" evidence="1">
    <location>
        <begin position="48"/>
        <end position="141"/>
    </location>
</feature>
<dbReference type="EMBL" id="CP003273">
    <property type="protein sequence ID" value="AGL03316.1"/>
    <property type="molecule type" value="Genomic_DNA"/>
</dbReference>
<organism evidence="2 3">
    <name type="scientific">Desulfoscipio gibsoniae DSM 7213</name>
    <dbReference type="NCBI Taxonomy" id="767817"/>
    <lineage>
        <taxon>Bacteria</taxon>
        <taxon>Bacillati</taxon>
        <taxon>Bacillota</taxon>
        <taxon>Clostridia</taxon>
        <taxon>Eubacteriales</taxon>
        <taxon>Desulfallaceae</taxon>
        <taxon>Desulfoscipio</taxon>
    </lineage>
</organism>
<dbReference type="Pfam" id="PF07833">
    <property type="entry name" value="Cu_amine_oxidN1"/>
    <property type="match status" value="1"/>
</dbReference>
<dbReference type="AlphaFoldDB" id="R4KUL9"/>
<dbReference type="HOGENOM" id="CLU_715205_0_0_9"/>
<name>R4KUL9_9FIRM</name>
<dbReference type="InterPro" id="IPR012854">
    <property type="entry name" value="Cu_amine_oxidase-like_N"/>
</dbReference>
<proteinExistence type="predicted"/>
<dbReference type="Gene3D" id="3.30.457.10">
    <property type="entry name" value="Copper amine oxidase-like, N-terminal domain"/>
    <property type="match status" value="1"/>
</dbReference>
<keyword evidence="3" id="KW-1185">Reference proteome</keyword>
<dbReference type="Proteomes" id="UP000013520">
    <property type="component" value="Chromosome"/>
</dbReference>
<protein>
    <submittedName>
        <fullName evidence="2">Copper amine oxidase family protein</fullName>
    </submittedName>
</protein>
<dbReference type="STRING" id="767817.Desgi_4043"/>
<evidence type="ECO:0000313" key="2">
    <source>
        <dbReference type="EMBL" id="AGL03316.1"/>
    </source>
</evidence>
<accession>R4KUL9</accession>